<reference evidence="2 3" key="1">
    <citation type="journal article" date="2012" name="BMC Genomics">
        <title>The Caulobacter crescentus phage phiCbK: genomics of a canonical phage.</title>
        <authorList>
            <person name="Gill J.J."/>
            <person name="Berry J.D."/>
            <person name="Russell W.K."/>
            <person name="Lessor L."/>
            <person name="Escobar Garcia D.A."/>
            <person name="Hernandez D."/>
            <person name="Kane A."/>
            <person name="Keene J."/>
            <person name="Maddox M."/>
            <person name="Martin R."/>
            <person name="Mohan S."/>
            <person name="Thorn A.M."/>
            <person name="Russell D.H."/>
            <person name="Young R."/>
        </authorList>
    </citation>
    <scope>NUCLEOTIDE SEQUENCE [LARGE SCALE GENOMIC DNA]</scope>
</reference>
<accession>K4JRI9</accession>
<dbReference type="EMBL" id="JX100810">
    <property type="protein sequence ID" value="AFU87919.1"/>
    <property type="molecule type" value="Genomic_DNA"/>
</dbReference>
<dbReference type="GeneID" id="13994978"/>
<dbReference type="InterPro" id="IPR027417">
    <property type="entry name" value="P-loop_NTPase"/>
</dbReference>
<organism evidence="2 3">
    <name type="scientific">Caulobacter phage CcrColossus</name>
    <dbReference type="NCBI Taxonomy" id="1211640"/>
    <lineage>
        <taxon>Viruses</taxon>
        <taxon>Duplodnaviria</taxon>
        <taxon>Heunggongvirae</taxon>
        <taxon>Uroviricota</taxon>
        <taxon>Caudoviricetes</taxon>
        <taxon>Jeanschmidtviridae</taxon>
        <taxon>Colossusvirus</taxon>
        <taxon>Colossusvirus colossus</taxon>
    </lineage>
</organism>
<dbReference type="SUPFAM" id="SSF52540">
    <property type="entry name" value="P-loop containing nucleoside triphosphate hydrolases"/>
    <property type="match status" value="1"/>
</dbReference>
<feature type="coiled-coil region" evidence="1">
    <location>
        <begin position="96"/>
        <end position="149"/>
    </location>
</feature>
<sequence length="183" mass="20571">MTDVPTKRPITVTVTSTEPGAGKTTLIALIGHALHNTGHSVKVPPQSAGPLHTRSLEEFFDVTFLESEGPIYTPRQLEWEIARRVDDMKAAHDAKIAEFRQANIELLKRLEDQRHEIEATIVKRTEAMRQSYEQRLEAMSAETHELRRAESFASNDAQQARNALAETAIIIAGLHQDRRLQKG</sequence>
<keyword evidence="1" id="KW-0175">Coiled coil</keyword>
<dbReference type="RefSeq" id="YP_006988283.1">
    <property type="nucleotide sequence ID" value="NC_019406.1"/>
</dbReference>
<protein>
    <submittedName>
        <fullName evidence="2">Putative ATPase domain protein</fullName>
    </submittedName>
</protein>
<evidence type="ECO:0000313" key="3">
    <source>
        <dbReference type="Proteomes" id="UP000000463"/>
    </source>
</evidence>
<dbReference type="KEGG" id="vg:13994978"/>
<gene>
    <name evidence="2" type="ORF">CcrColossus_gp049</name>
</gene>
<proteinExistence type="predicted"/>
<evidence type="ECO:0000256" key="1">
    <source>
        <dbReference type="SAM" id="Coils"/>
    </source>
</evidence>
<keyword evidence="3" id="KW-1185">Reference proteome</keyword>
<name>K4JRI9_9CAUD</name>
<evidence type="ECO:0000313" key="2">
    <source>
        <dbReference type="EMBL" id="AFU87919.1"/>
    </source>
</evidence>
<dbReference type="Proteomes" id="UP000000463">
    <property type="component" value="Segment"/>
</dbReference>